<dbReference type="InterPro" id="IPR047021">
    <property type="entry name" value="REXO1/3/4-like"/>
</dbReference>
<dbReference type="AlphaFoldDB" id="R8BVJ9"/>
<reference evidence="10" key="1">
    <citation type="journal article" date="2013" name="Genome Announc.">
        <title>Draft genome sequence of the ascomycete Phaeoacremonium aleophilum strain UCR-PA7, a causal agent of the esca disease complex in grapevines.</title>
        <authorList>
            <person name="Blanco-Ulate B."/>
            <person name="Rolshausen P."/>
            <person name="Cantu D."/>
        </authorList>
    </citation>
    <scope>NUCLEOTIDE SEQUENCE [LARGE SCALE GENOMIC DNA]</scope>
    <source>
        <strain evidence="10">UCR-PA7</strain>
    </source>
</reference>
<evidence type="ECO:0000256" key="2">
    <source>
        <dbReference type="ARBA" id="ARBA00006357"/>
    </source>
</evidence>
<comment type="similarity">
    <text evidence="2">Belongs to the REXO1/REXO3 family.</text>
</comment>
<dbReference type="OrthoDB" id="206335at2759"/>
<dbReference type="HOGENOM" id="CLU_008679_1_0_1"/>
<dbReference type="GO" id="GO:0005634">
    <property type="term" value="C:nucleus"/>
    <property type="evidence" value="ECO:0007669"/>
    <property type="project" value="UniProtKB-SubCell"/>
</dbReference>
<keyword evidence="5 9" id="KW-0269">Exonuclease</keyword>
<organism evidence="9 10">
    <name type="scientific">Phaeoacremonium minimum (strain UCR-PA7)</name>
    <name type="common">Esca disease fungus</name>
    <name type="synonym">Togninia minima</name>
    <dbReference type="NCBI Taxonomy" id="1286976"/>
    <lineage>
        <taxon>Eukaryota</taxon>
        <taxon>Fungi</taxon>
        <taxon>Dikarya</taxon>
        <taxon>Ascomycota</taxon>
        <taxon>Pezizomycotina</taxon>
        <taxon>Sordariomycetes</taxon>
        <taxon>Sordariomycetidae</taxon>
        <taxon>Togniniales</taxon>
        <taxon>Togniniaceae</taxon>
        <taxon>Phaeoacremonium</taxon>
    </lineage>
</organism>
<evidence type="ECO:0000256" key="6">
    <source>
        <dbReference type="ARBA" id="ARBA00023242"/>
    </source>
</evidence>
<dbReference type="InterPro" id="IPR013520">
    <property type="entry name" value="Ribonucl_H"/>
</dbReference>
<evidence type="ECO:0000256" key="1">
    <source>
        <dbReference type="ARBA" id="ARBA00004123"/>
    </source>
</evidence>
<feature type="compositionally biased region" description="Polar residues" evidence="7">
    <location>
        <begin position="30"/>
        <end position="41"/>
    </location>
</feature>
<evidence type="ECO:0000259" key="8">
    <source>
        <dbReference type="SMART" id="SM00479"/>
    </source>
</evidence>
<dbReference type="PANTHER" id="PTHR12801:SF115">
    <property type="entry name" value="FI18136P1-RELATED"/>
    <property type="match status" value="1"/>
</dbReference>
<dbReference type="KEGG" id="tmn:UCRPA7_1094"/>
<feature type="region of interest" description="Disordered" evidence="7">
    <location>
        <begin position="150"/>
        <end position="175"/>
    </location>
</feature>
<dbReference type="EMBL" id="KB932834">
    <property type="protein sequence ID" value="EOO03383.1"/>
    <property type="molecule type" value="Genomic_DNA"/>
</dbReference>
<feature type="region of interest" description="Disordered" evidence="7">
    <location>
        <begin position="627"/>
        <end position="650"/>
    </location>
</feature>
<keyword evidence="10" id="KW-1185">Reference proteome</keyword>
<dbReference type="InterPro" id="IPR036397">
    <property type="entry name" value="RNaseH_sf"/>
</dbReference>
<keyword evidence="6" id="KW-0539">Nucleus</keyword>
<feature type="domain" description="Exonuclease" evidence="8">
    <location>
        <begin position="316"/>
        <end position="479"/>
    </location>
</feature>
<feature type="compositionally biased region" description="Basic and acidic residues" evidence="7">
    <location>
        <begin position="226"/>
        <end position="244"/>
    </location>
</feature>
<evidence type="ECO:0000313" key="9">
    <source>
        <dbReference type="EMBL" id="EOO03383.1"/>
    </source>
</evidence>
<feature type="compositionally biased region" description="Pro residues" evidence="7">
    <location>
        <begin position="636"/>
        <end position="645"/>
    </location>
</feature>
<evidence type="ECO:0000256" key="3">
    <source>
        <dbReference type="ARBA" id="ARBA00022722"/>
    </source>
</evidence>
<dbReference type="FunFam" id="3.30.420.10:FF:000019">
    <property type="entry name" value="RNA exonuclease NEF-sp"/>
    <property type="match status" value="1"/>
</dbReference>
<accession>R8BVJ9</accession>
<protein>
    <submittedName>
        <fullName evidence="9">Putative rna exonuclease protein</fullName>
    </submittedName>
</protein>
<dbReference type="GO" id="GO:0003676">
    <property type="term" value="F:nucleic acid binding"/>
    <property type="evidence" value="ECO:0007669"/>
    <property type="project" value="InterPro"/>
</dbReference>
<evidence type="ECO:0000256" key="4">
    <source>
        <dbReference type="ARBA" id="ARBA00022801"/>
    </source>
</evidence>
<dbReference type="Gene3D" id="3.30.420.10">
    <property type="entry name" value="Ribonuclease H-like superfamily/Ribonuclease H"/>
    <property type="match status" value="1"/>
</dbReference>
<evidence type="ECO:0000256" key="5">
    <source>
        <dbReference type="ARBA" id="ARBA00022839"/>
    </source>
</evidence>
<dbReference type="Proteomes" id="UP000014074">
    <property type="component" value="Unassembled WGS sequence"/>
</dbReference>
<keyword evidence="3" id="KW-0540">Nuclease</keyword>
<dbReference type="SUPFAM" id="SSF53098">
    <property type="entry name" value="Ribonuclease H-like"/>
    <property type="match status" value="1"/>
</dbReference>
<dbReference type="GeneID" id="19321210"/>
<dbReference type="SMART" id="SM00479">
    <property type="entry name" value="EXOIII"/>
    <property type="match status" value="1"/>
</dbReference>
<proteinExistence type="inferred from homology"/>
<dbReference type="Pfam" id="PF00929">
    <property type="entry name" value="RNase_T"/>
    <property type="match status" value="1"/>
</dbReference>
<dbReference type="CDD" id="cd06145">
    <property type="entry name" value="REX1_like"/>
    <property type="match status" value="1"/>
</dbReference>
<keyword evidence="4" id="KW-0378">Hydrolase</keyword>
<dbReference type="InterPro" id="IPR034922">
    <property type="entry name" value="REX1-like_exo"/>
</dbReference>
<dbReference type="RefSeq" id="XP_007911858.1">
    <property type="nucleotide sequence ID" value="XM_007913667.1"/>
</dbReference>
<comment type="subcellular location">
    <subcellularLocation>
        <location evidence="1">Nucleus</location>
    </subcellularLocation>
</comment>
<sequence length="741" mass="81370">MTKVMATGAEDKDGSPGNASSEVSNAVGETASQATSDSTGSAGVKRRSPHAADAGGDDWQLVQRPNKKAKKIPKPDGSNYPSITFSSQARLQAKIQITHLRDLVLYIMADGSAPAWIAVRHRPHFRKVVVLIVPGLEEAMFKHDVDFSSYNSQSTKDGTGPPADRTSTSPDDYYPRVLKKDRIPNALKPFAEMFTHLWPVRATGDDRQARMHSPITTFLTVPLPKSAEDRSRKGPKPPRDPQGWKDVRTRITEFLVGPDQYSENGFLPHPATLTDEASRVTFKDQEGWVHTHVEKLADGDVPENEIQHGSITAGREILALDCEMCMTGEKEFSLTRISVVSWDGTVVMDELVKPEKPIIDYVTQFSGITKEMLEPVTTTLEDIQNRLLALITPRTILLGHSLDSDLKALRLTHPFIVDTSVMFPHPKGPPFKHALKWLAQKYLNREIQKGHGTMRGHNSIEDAKTCLDLVKKKCEKGKAWAAGESSGENFFKRLARAGTAYRAQAGPDATGGIALGKTSAAVDWGDASRSACGLASVVLGGCKSDAEVEQGVLRAVNGDDDGRVIKGGGVDFVWARMRELEALQGWWNRNRMEGDEAGGPPPDLAELHASAHNNPFVLNESVTRDAAGDGLVQPGKLPPSAPPSREPSKTTLEDCLTRLSTRLQRIYDGLPPCTAFIVFSGSGDPREMSRLQNMQSQWKREYNTPGRKWDELSVKWTDVEEQALKRAVRRARNGIGFVGVK</sequence>
<evidence type="ECO:0000313" key="10">
    <source>
        <dbReference type="Proteomes" id="UP000014074"/>
    </source>
</evidence>
<dbReference type="InterPro" id="IPR012337">
    <property type="entry name" value="RNaseH-like_sf"/>
</dbReference>
<dbReference type="eggNOG" id="KOG2248">
    <property type="taxonomic scope" value="Eukaryota"/>
</dbReference>
<evidence type="ECO:0000256" key="7">
    <source>
        <dbReference type="SAM" id="MobiDB-lite"/>
    </source>
</evidence>
<gene>
    <name evidence="9" type="ORF">UCRPA7_1094</name>
</gene>
<dbReference type="GO" id="GO:0004527">
    <property type="term" value="F:exonuclease activity"/>
    <property type="evidence" value="ECO:0007669"/>
    <property type="project" value="UniProtKB-KW"/>
</dbReference>
<name>R8BVJ9_PHAM7</name>
<dbReference type="PANTHER" id="PTHR12801">
    <property type="entry name" value="RNA EXONUCLEASE REXO1 / RECO3 FAMILY MEMBER-RELATED"/>
    <property type="match status" value="1"/>
</dbReference>
<feature type="region of interest" description="Disordered" evidence="7">
    <location>
        <begin position="1"/>
        <end position="83"/>
    </location>
</feature>
<feature type="region of interest" description="Disordered" evidence="7">
    <location>
        <begin position="223"/>
        <end position="244"/>
    </location>
</feature>